<name>A0A1J9Q0H9_9EURO</name>
<comment type="caution">
    <text evidence="2">The sequence shown here is derived from an EMBL/GenBank/DDBJ whole genome shotgun (WGS) entry which is preliminary data.</text>
</comment>
<gene>
    <name evidence="2" type="ORF">ACJ73_06585</name>
</gene>
<organism evidence="2 3">
    <name type="scientific">Blastomyces percursus</name>
    <dbReference type="NCBI Taxonomy" id="1658174"/>
    <lineage>
        <taxon>Eukaryota</taxon>
        <taxon>Fungi</taxon>
        <taxon>Dikarya</taxon>
        <taxon>Ascomycota</taxon>
        <taxon>Pezizomycotina</taxon>
        <taxon>Eurotiomycetes</taxon>
        <taxon>Eurotiomycetidae</taxon>
        <taxon>Onygenales</taxon>
        <taxon>Ajellomycetaceae</taxon>
        <taxon>Blastomyces</taxon>
    </lineage>
</organism>
<keyword evidence="3" id="KW-1185">Reference proteome</keyword>
<dbReference type="AlphaFoldDB" id="A0A1J9Q0H9"/>
<dbReference type="EMBL" id="LGTZ01001181">
    <property type="protein sequence ID" value="OJD22073.1"/>
    <property type="molecule type" value="Genomic_DNA"/>
</dbReference>
<accession>A0A1J9Q0H9</accession>
<evidence type="ECO:0000256" key="1">
    <source>
        <dbReference type="SAM" id="Phobius"/>
    </source>
</evidence>
<keyword evidence="1" id="KW-0472">Membrane</keyword>
<dbReference type="VEuPathDB" id="FungiDB:ACJ73_06585"/>
<dbReference type="OrthoDB" id="4206358at2759"/>
<protein>
    <submittedName>
        <fullName evidence="2">Uncharacterized protein</fullName>
    </submittedName>
</protein>
<proteinExistence type="predicted"/>
<evidence type="ECO:0000313" key="2">
    <source>
        <dbReference type="EMBL" id="OJD22073.1"/>
    </source>
</evidence>
<feature type="transmembrane region" description="Helical" evidence="1">
    <location>
        <begin position="61"/>
        <end position="80"/>
    </location>
</feature>
<keyword evidence="1" id="KW-1133">Transmembrane helix</keyword>
<keyword evidence="1" id="KW-0812">Transmembrane</keyword>
<reference evidence="2 3" key="1">
    <citation type="submission" date="2015-08" db="EMBL/GenBank/DDBJ databases">
        <title>Emmonsia species relationships and genome sequence.</title>
        <authorList>
            <person name="Cuomo C.A."/>
            <person name="Schwartz I.S."/>
            <person name="Kenyon C."/>
            <person name="De Hoog G.S."/>
            <person name="Govender N.P."/>
            <person name="Botha A."/>
            <person name="Moreno L."/>
            <person name="De Vries M."/>
            <person name="Munoz J.F."/>
            <person name="Stielow J.B."/>
        </authorList>
    </citation>
    <scope>NUCLEOTIDE SEQUENCE [LARGE SCALE GENOMIC DNA]</scope>
    <source>
        <strain evidence="2 3">EI222</strain>
    </source>
</reference>
<evidence type="ECO:0000313" key="3">
    <source>
        <dbReference type="Proteomes" id="UP000242791"/>
    </source>
</evidence>
<sequence length="182" mass="20954">MYLSVLYCPVIRICSALCSKPFPDYPIPVNLQLKQSKSSRDKTTYRRVGFRRFDALLMEDIVLLTIGSMLLMVFGFAQTWDIWSDKQQMPPHPWYYRQRRVKCERIMRPPIKVTNNKVLEAFNSDGYVICKGAADTDSIEEAINNKPVCHFLAATGSDFKCIMCQHIVHSVIEKSAIDRSPQ</sequence>
<dbReference type="Proteomes" id="UP000242791">
    <property type="component" value="Unassembled WGS sequence"/>
</dbReference>